<name>A0A9P7ZNQ0_9HYPO</name>
<dbReference type="AlphaFoldDB" id="A0A9P7ZNQ0"/>
<dbReference type="PANTHER" id="PTHR15346">
    <property type="entry name" value="DYNACTIN SUBUNIT"/>
    <property type="match status" value="1"/>
</dbReference>
<feature type="compositionally biased region" description="Pro residues" evidence="4">
    <location>
        <begin position="193"/>
        <end position="203"/>
    </location>
</feature>
<dbReference type="OrthoDB" id="4977at2759"/>
<feature type="region of interest" description="Disordered" evidence="4">
    <location>
        <begin position="25"/>
        <end position="61"/>
    </location>
</feature>
<dbReference type="Pfam" id="PF04912">
    <property type="entry name" value="Dynamitin"/>
    <property type="match status" value="1"/>
</dbReference>
<dbReference type="RefSeq" id="XP_046118986.1">
    <property type="nucleotide sequence ID" value="XM_046266604.1"/>
</dbReference>
<protein>
    <submittedName>
        <fullName evidence="5">Dynamitin-domain-containing protein</fullName>
    </submittedName>
</protein>
<sequence>MARERKYAGLPDMDDGQDIYETAVPELTDDTSTVPPLQTTAKGGNHSDDEFYDLEDPEDPISRSRLRMNDALSRFQTSNVNTDSVDFSDRVDRKRKSYKVSSRRQKVRANGTVEYGDLSDEDDDEEGLERKIARLKREVEEAKEELARRSTAAGAEDGEKEPTKTGDEEKPTMRLESMSEVLQELSRSAAQPGPLPKATPAPAGPADESAMGTNATYTLTYAPTYEESHALAKTADFDRRLLSLEKGLGIASTIMPEVGSDGLPRAILPSLDVMEKQIATLAQASGPNLRAITGEVEELAKKQKALNDARDKDKSSGEGGRPAESDAKINALYGILPTIESLSPMLPPLLDRLRSLRAIHADAASASETLERLEKDQAEMAAELKQWRIGLEKMEEAMKGGDETVQGNMKVMEGWVKGLEERMDKLK</sequence>
<feature type="compositionally biased region" description="Polar residues" evidence="4">
    <location>
        <begin position="75"/>
        <end position="85"/>
    </location>
</feature>
<dbReference type="GO" id="GO:0007017">
    <property type="term" value="P:microtubule-based process"/>
    <property type="evidence" value="ECO:0007669"/>
    <property type="project" value="InterPro"/>
</dbReference>
<feature type="compositionally biased region" description="Acidic residues" evidence="4">
    <location>
        <begin position="50"/>
        <end position="59"/>
    </location>
</feature>
<feature type="compositionally biased region" description="Acidic residues" evidence="4">
    <location>
        <begin position="117"/>
        <end position="127"/>
    </location>
</feature>
<dbReference type="GO" id="GO:0005869">
    <property type="term" value="C:dynactin complex"/>
    <property type="evidence" value="ECO:0007669"/>
    <property type="project" value="InterPro"/>
</dbReference>
<feature type="coiled-coil region" evidence="3">
    <location>
        <begin position="356"/>
        <end position="390"/>
    </location>
</feature>
<organism evidence="5 6">
    <name type="scientific">Emericellopsis atlantica</name>
    <dbReference type="NCBI Taxonomy" id="2614577"/>
    <lineage>
        <taxon>Eukaryota</taxon>
        <taxon>Fungi</taxon>
        <taxon>Dikarya</taxon>
        <taxon>Ascomycota</taxon>
        <taxon>Pezizomycotina</taxon>
        <taxon>Sordariomycetes</taxon>
        <taxon>Hypocreomycetidae</taxon>
        <taxon>Hypocreales</taxon>
        <taxon>Bionectriaceae</taxon>
        <taxon>Emericellopsis</taxon>
    </lineage>
</organism>
<dbReference type="EMBL" id="MU251252">
    <property type="protein sequence ID" value="KAG9255062.1"/>
    <property type="molecule type" value="Genomic_DNA"/>
</dbReference>
<feature type="compositionally biased region" description="Basic residues" evidence="4">
    <location>
        <begin position="93"/>
        <end position="107"/>
    </location>
</feature>
<evidence type="ECO:0000313" key="5">
    <source>
        <dbReference type="EMBL" id="KAG9255062.1"/>
    </source>
</evidence>
<comment type="caution">
    <text evidence="5">The sequence shown here is derived from an EMBL/GenBank/DDBJ whole genome shotgun (WGS) entry which is preliminary data.</text>
</comment>
<keyword evidence="3" id="KW-0175">Coiled coil</keyword>
<evidence type="ECO:0000256" key="4">
    <source>
        <dbReference type="SAM" id="MobiDB-lite"/>
    </source>
</evidence>
<comment type="subcellular location">
    <subcellularLocation>
        <location evidence="1">Cytoplasm</location>
    </subcellularLocation>
</comment>
<feature type="region of interest" description="Disordered" evidence="4">
    <location>
        <begin position="304"/>
        <end position="324"/>
    </location>
</feature>
<evidence type="ECO:0000313" key="6">
    <source>
        <dbReference type="Proteomes" id="UP000887229"/>
    </source>
</evidence>
<evidence type="ECO:0000256" key="1">
    <source>
        <dbReference type="ARBA" id="ARBA00004496"/>
    </source>
</evidence>
<feature type="compositionally biased region" description="Basic and acidic residues" evidence="4">
    <location>
        <begin position="128"/>
        <end position="148"/>
    </location>
</feature>
<dbReference type="InterPro" id="IPR028133">
    <property type="entry name" value="Dynamitin"/>
</dbReference>
<reference evidence="5" key="1">
    <citation type="journal article" date="2021" name="IMA Fungus">
        <title>Genomic characterization of three marine fungi, including Emericellopsis atlantica sp. nov. with signatures of a generalist lifestyle and marine biomass degradation.</title>
        <authorList>
            <person name="Hagestad O.C."/>
            <person name="Hou L."/>
            <person name="Andersen J.H."/>
            <person name="Hansen E.H."/>
            <person name="Altermark B."/>
            <person name="Li C."/>
            <person name="Kuhnert E."/>
            <person name="Cox R.J."/>
            <person name="Crous P.W."/>
            <person name="Spatafora J.W."/>
            <person name="Lail K."/>
            <person name="Amirebrahimi M."/>
            <person name="Lipzen A."/>
            <person name="Pangilinan J."/>
            <person name="Andreopoulos W."/>
            <person name="Hayes R.D."/>
            <person name="Ng V."/>
            <person name="Grigoriev I.V."/>
            <person name="Jackson S.A."/>
            <person name="Sutton T.D.S."/>
            <person name="Dobson A.D.W."/>
            <person name="Rama T."/>
        </authorList>
    </citation>
    <scope>NUCLEOTIDE SEQUENCE</scope>
    <source>
        <strain evidence="5">TS7</strain>
    </source>
</reference>
<keyword evidence="6" id="KW-1185">Reference proteome</keyword>
<dbReference type="GO" id="GO:0005737">
    <property type="term" value="C:cytoplasm"/>
    <property type="evidence" value="ECO:0007669"/>
    <property type="project" value="UniProtKB-SubCell"/>
</dbReference>
<feature type="region of interest" description="Disordered" evidence="4">
    <location>
        <begin position="75"/>
        <end position="211"/>
    </location>
</feature>
<evidence type="ECO:0000256" key="3">
    <source>
        <dbReference type="SAM" id="Coils"/>
    </source>
</evidence>
<keyword evidence="2" id="KW-0963">Cytoplasm</keyword>
<gene>
    <name evidence="5" type="ORF">F5Z01DRAFT_722720</name>
</gene>
<dbReference type="Proteomes" id="UP000887229">
    <property type="component" value="Unassembled WGS sequence"/>
</dbReference>
<proteinExistence type="predicted"/>
<feature type="compositionally biased region" description="Basic and acidic residues" evidence="4">
    <location>
        <begin position="160"/>
        <end position="173"/>
    </location>
</feature>
<dbReference type="GeneID" id="70297507"/>
<feature type="compositionally biased region" description="Polar residues" evidence="4">
    <location>
        <begin position="30"/>
        <end position="42"/>
    </location>
</feature>
<accession>A0A9P7ZNQ0</accession>
<evidence type="ECO:0000256" key="2">
    <source>
        <dbReference type="ARBA" id="ARBA00022490"/>
    </source>
</evidence>